<keyword evidence="1" id="KW-1133">Transmembrane helix</keyword>
<name>A0A2U1MA52_ARTAN</name>
<sequence length="100" mass="11396">MAPFQFSCDNMDGGIVSVTSQRMDFGYDSTAFQNIEMVQISSHPITKLKKSGANLGETCIRGFNFKDAKFTKNIWLYGSNVLDIMMFLRLFYRLYVILAS</sequence>
<keyword evidence="1" id="KW-0472">Membrane</keyword>
<comment type="caution">
    <text evidence="2">The sequence shown here is derived from an EMBL/GenBank/DDBJ whole genome shotgun (WGS) entry which is preliminary data.</text>
</comment>
<organism evidence="2 3">
    <name type="scientific">Artemisia annua</name>
    <name type="common">Sweet wormwood</name>
    <dbReference type="NCBI Taxonomy" id="35608"/>
    <lineage>
        <taxon>Eukaryota</taxon>
        <taxon>Viridiplantae</taxon>
        <taxon>Streptophyta</taxon>
        <taxon>Embryophyta</taxon>
        <taxon>Tracheophyta</taxon>
        <taxon>Spermatophyta</taxon>
        <taxon>Magnoliopsida</taxon>
        <taxon>eudicotyledons</taxon>
        <taxon>Gunneridae</taxon>
        <taxon>Pentapetalae</taxon>
        <taxon>asterids</taxon>
        <taxon>campanulids</taxon>
        <taxon>Asterales</taxon>
        <taxon>Asteraceae</taxon>
        <taxon>Asteroideae</taxon>
        <taxon>Anthemideae</taxon>
        <taxon>Artemisiinae</taxon>
        <taxon>Artemisia</taxon>
    </lineage>
</organism>
<evidence type="ECO:0000313" key="3">
    <source>
        <dbReference type="Proteomes" id="UP000245207"/>
    </source>
</evidence>
<dbReference type="OrthoDB" id="1742340at2759"/>
<keyword evidence="1" id="KW-0812">Transmembrane</keyword>
<dbReference type="Proteomes" id="UP000245207">
    <property type="component" value="Unassembled WGS sequence"/>
</dbReference>
<proteinExistence type="predicted"/>
<accession>A0A2U1MA52</accession>
<dbReference type="AlphaFoldDB" id="A0A2U1MA52"/>
<protein>
    <submittedName>
        <fullName evidence="2">P-type ATPase, HAD-like domain protein</fullName>
    </submittedName>
</protein>
<reference evidence="2 3" key="1">
    <citation type="journal article" date="2018" name="Mol. Plant">
        <title>The genome of Artemisia annua provides insight into the evolution of Asteraceae family and artemisinin biosynthesis.</title>
        <authorList>
            <person name="Shen Q."/>
            <person name="Zhang L."/>
            <person name="Liao Z."/>
            <person name="Wang S."/>
            <person name="Yan T."/>
            <person name="Shi P."/>
            <person name="Liu M."/>
            <person name="Fu X."/>
            <person name="Pan Q."/>
            <person name="Wang Y."/>
            <person name="Lv Z."/>
            <person name="Lu X."/>
            <person name="Zhang F."/>
            <person name="Jiang W."/>
            <person name="Ma Y."/>
            <person name="Chen M."/>
            <person name="Hao X."/>
            <person name="Li L."/>
            <person name="Tang Y."/>
            <person name="Lv G."/>
            <person name="Zhou Y."/>
            <person name="Sun X."/>
            <person name="Brodelius P.E."/>
            <person name="Rose J.K.C."/>
            <person name="Tang K."/>
        </authorList>
    </citation>
    <scope>NUCLEOTIDE SEQUENCE [LARGE SCALE GENOMIC DNA]</scope>
    <source>
        <strain evidence="3">cv. Huhao1</strain>
        <tissue evidence="2">Leaf</tissue>
    </source>
</reference>
<feature type="transmembrane region" description="Helical" evidence="1">
    <location>
        <begin position="74"/>
        <end position="92"/>
    </location>
</feature>
<keyword evidence="3" id="KW-1185">Reference proteome</keyword>
<evidence type="ECO:0000256" key="1">
    <source>
        <dbReference type="SAM" id="Phobius"/>
    </source>
</evidence>
<dbReference type="EMBL" id="PKPP01005994">
    <property type="protein sequence ID" value="PWA58096.1"/>
    <property type="molecule type" value="Genomic_DNA"/>
</dbReference>
<gene>
    <name evidence="2" type="ORF">CTI12_AA404660</name>
</gene>
<evidence type="ECO:0000313" key="2">
    <source>
        <dbReference type="EMBL" id="PWA58096.1"/>
    </source>
</evidence>